<keyword evidence="1" id="KW-1133">Transmembrane helix</keyword>
<dbReference type="PANTHER" id="PTHR39608:SF2">
    <property type="entry name" value="MARVEL DOMAIN-CONTAINING PROTEIN"/>
    <property type="match status" value="1"/>
</dbReference>
<sequence length="194" mass="21520">MAFGRRAHADRTASPANDYGVPTYRSNTLHRPLLAANHTLHISSSVIVLGISAYFINNFTQNTHLRYWVALAAVDTFIQLFAVFLPAVRNYKGYLAPVVWILSYLWLTAFIFAVQDYEYNGGCAANSPGDVYKCSLKRTIEAFTFISFFTALVGTLLEARLWDVQRFKRSHAAGAEKRHGVGAVPGTAPARETA</sequence>
<gene>
    <name evidence="2" type="ORF">E8E12_001055</name>
</gene>
<evidence type="ECO:0000313" key="3">
    <source>
        <dbReference type="Proteomes" id="UP000758155"/>
    </source>
</evidence>
<protein>
    <recommendedName>
        <fullName evidence="4">MARVEL domain-containing protein</fullName>
    </recommendedName>
</protein>
<name>A0A9P4WGY6_9PLEO</name>
<dbReference type="PANTHER" id="PTHR39608">
    <property type="entry name" value="INTEGRAL MEMBRANE PROTEIN (AFU_ORTHOLOGUE AFUA_5G08640)"/>
    <property type="match status" value="1"/>
</dbReference>
<evidence type="ECO:0000313" key="2">
    <source>
        <dbReference type="EMBL" id="KAF3032024.1"/>
    </source>
</evidence>
<proteinExistence type="predicted"/>
<keyword evidence="1" id="KW-0472">Membrane</keyword>
<accession>A0A9P4WGY6</accession>
<keyword evidence="1" id="KW-0812">Transmembrane</keyword>
<dbReference type="OrthoDB" id="20872at2759"/>
<dbReference type="EMBL" id="SWKV01000113">
    <property type="protein sequence ID" value="KAF3032024.1"/>
    <property type="molecule type" value="Genomic_DNA"/>
</dbReference>
<keyword evidence="3" id="KW-1185">Reference proteome</keyword>
<feature type="transmembrane region" description="Helical" evidence="1">
    <location>
        <begin position="94"/>
        <end position="114"/>
    </location>
</feature>
<dbReference type="Proteomes" id="UP000758155">
    <property type="component" value="Unassembled WGS sequence"/>
</dbReference>
<organism evidence="2 3">
    <name type="scientific">Didymella heteroderae</name>
    <dbReference type="NCBI Taxonomy" id="1769908"/>
    <lineage>
        <taxon>Eukaryota</taxon>
        <taxon>Fungi</taxon>
        <taxon>Dikarya</taxon>
        <taxon>Ascomycota</taxon>
        <taxon>Pezizomycotina</taxon>
        <taxon>Dothideomycetes</taxon>
        <taxon>Pleosporomycetidae</taxon>
        <taxon>Pleosporales</taxon>
        <taxon>Pleosporineae</taxon>
        <taxon>Didymellaceae</taxon>
        <taxon>Didymella</taxon>
    </lineage>
</organism>
<feature type="transmembrane region" description="Helical" evidence="1">
    <location>
        <begin position="67"/>
        <end position="87"/>
    </location>
</feature>
<evidence type="ECO:0008006" key="4">
    <source>
        <dbReference type="Google" id="ProtNLM"/>
    </source>
</evidence>
<dbReference type="AlphaFoldDB" id="A0A9P4WGY6"/>
<feature type="transmembrane region" description="Helical" evidence="1">
    <location>
        <begin position="33"/>
        <end position="55"/>
    </location>
</feature>
<evidence type="ECO:0000256" key="1">
    <source>
        <dbReference type="SAM" id="Phobius"/>
    </source>
</evidence>
<feature type="transmembrane region" description="Helical" evidence="1">
    <location>
        <begin position="142"/>
        <end position="162"/>
    </location>
</feature>
<comment type="caution">
    <text evidence="2">The sequence shown here is derived from an EMBL/GenBank/DDBJ whole genome shotgun (WGS) entry which is preliminary data.</text>
</comment>
<reference evidence="2" key="1">
    <citation type="submission" date="2019-04" db="EMBL/GenBank/DDBJ databases">
        <title>Sequencing of skin fungus with MAO and IRED activity.</title>
        <authorList>
            <person name="Marsaioli A.J."/>
            <person name="Bonatto J.M.C."/>
            <person name="Reis Junior O."/>
        </authorList>
    </citation>
    <scope>NUCLEOTIDE SEQUENCE</scope>
    <source>
        <strain evidence="2">28M1</strain>
    </source>
</reference>